<dbReference type="Pfam" id="PF08267">
    <property type="entry name" value="Meth_synt_1"/>
    <property type="match status" value="1"/>
</dbReference>
<proteinExistence type="predicted"/>
<dbReference type="GO" id="GO:0008652">
    <property type="term" value="P:amino acid biosynthetic process"/>
    <property type="evidence" value="ECO:0007669"/>
    <property type="project" value="InterPro"/>
</dbReference>
<gene>
    <name evidence="2" type="ORF">FHS18_006484</name>
</gene>
<accession>A0A7W5B4Q9</accession>
<dbReference type="GO" id="GO:0003871">
    <property type="term" value="F:5-methyltetrahydropteroyltriglutamate-homocysteine S-methyltransferase activity"/>
    <property type="evidence" value="ECO:0007669"/>
    <property type="project" value="InterPro"/>
</dbReference>
<dbReference type="InterPro" id="IPR013215">
    <property type="entry name" value="Cbl-indep_Met_Synth_N"/>
</dbReference>
<dbReference type="PANTHER" id="PTHR30519">
    <property type="entry name" value="5-METHYLTETRAHYDROPTEROYLTRIGLUTAMATE--HOMOCYSTEINE METHYLTRANSFERASE"/>
    <property type="match status" value="1"/>
</dbReference>
<reference evidence="2 3" key="1">
    <citation type="submission" date="2020-08" db="EMBL/GenBank/DDBJ databases">
        <title>Genomic Encyclopedia of Type Strains, Phase III (KMG-III): the genomes of soil and plant-associated and newly described type strains.</title>
        <authorList>
            <person name="Whitman W."/>
        </authorList>
    </citation>
    <scope>NUCLEOTIDE SEQUENCE [LARGE SCALE GENOMIC DNA]</scope>
    <source>
        <strain evidence="2 3">CECT 5862</strain>
    </source>
</reference>
<protein>
    <submittedName>
        <fullName evidence="2">5-methyltetrahydropteroyltriglutamate--homocysteine S-methyltransferase</fullName>
    </submittedName>
</protein>
<sequence length="423" mass="46822">MQGMITNLGYPRMGDHCEWKKTLEGYWASEITQAQLMHTMNELRIANWRKQSELGIELIPVGDFSLYDHVLDHSFAFGLAPQRFEQQFADPLARYFAAAQGASGVSPSQTSAWFGTNYHYVMPELNIGMEPKLIRNYWLEQAQEAASALGLPIGQFKPVIIGPFTYVTLAQVKDDEQFASYVGKLLPVYGQLLADLAAAGVTWVQIDEPAFAQELSKTELKLVEETYEALRRHAAGLKLMLQTYFGAVPQAQHLMELPVDGFGFDFVHDQGMNIAAVAASGFPEDKLLCAGIIDGRNIWRTDLSAAWRTLSILLDYVPANRLALSPSCSLLHVPVSLKHEAKQPQLARLAAAFADEKLQELATLARGIRQGRKAIALDLADSDIALHACAVSPQRNLFTEGLDDVLKQHQAFVKPSFSFSIAN</sequence>
<evidence type="ECO:0000313" key="3">
    <source>
        <dbReference type="Proteomes" id="UP000570361"/>
    </source>
</evidence>
<keyword evidence="2" id="KW-0808">Transferase</keyword>
<dbReference type="GO" id="GO:0032259">
    <property type="term" value="P:methylation"/>
    <property type="evidence" value="ECO:0007669"/>
    <property type="project" value="UniProtKB-KW"/>
</dbReference>
<dbReference type="Gene3D" id="3.20.20.210">
    <property type="match status" value="1"/>
</dbReference>
<dbReference type="SUPFAM" id="SSF51726">
    <property type="entry name" value="UROD/MetE-like"/>
    <property type="match status" value="1"/>
</dbReference>
<evidence type="ECO:0000313" key="2">
    <source>
        <dbReference type="EMBL" id="MBB3114363.1"/>
    </source>
</evidence>
<dbReference type="AlphaFoldDB" id="A0A7W5B4Q9"/>
<dbReference type="Proteomes" id="UP000570361">
    <property type="component" value="Unassembled WGS sequence"/>
</dbReference>
<organism evidence="2 3">
    <name type="scientific">Paenibacillus phyllosphaerae</name>
    <dbReference type="NCBI Taxonomy" id="274593"/>
    <lineage>
        <taxon>Bacteria</taxon>
        <taxon>Bacillati</taxon>
        <taxon>Bacillota</taxon>
        <taxon>Bacilli</taxon>
        <taxon>Bacillales</taxon>
        <taxon>Paenibacillaceae</taxon>
        <taxon>Paenibacillus</taxon>
    </lineage>
</organism>
<feature type="domain" description="Cobalamin-independent methionine synthase MetE N-terminal" evidence="1">
    <location>
        <begin position="6"/>
        <end position="313"/>
    </location>
</feature>
<comment type="caution">
    <text evidence="2">The sequence shown here is derived from an EMBL/GenBank/DDBJ whole genome shotgun (WGS) entry which is preliminary data.</text>
</comment>
<dbReference type="EMBL" id="JACHXK010000030">
    <property type="protein sequence ID" value="MBB3114363.1"/>
    <property type="molecule type" value="Genomic_DNA"/>
</dbReference>
<keyword evidence="3" id="KW-1185">Reference proteome</keyword>
<name>A0A7W5B4Q9_9BACL</name>
<dbReference type="InterPro" id="IPR038071">
    <property type="entry name" value="UROD/MetE-like_sf"/>
</dbReference>
<dbReference type="GO" id="GO:0008270">
    <property type="term" value="F:zinc ion binding"/>
    <property type="evidence" value="ECO:0007669"/>
    <property type="project" value="InterPro"/>
</dbReference>
<evidence type="ECO:0000259" key="1">
    <source>
        <dbReference type="Pfam" id="PF08267"/>
    </source>
</evidence>
<keyword evidence="2" id="KW-0489">Methyltransferase</keyword>
<dbReference type="CDD" id="cd03312">
    <property type="entry name" value="CIMS_N_terminal_like"/>
    <property type="match status" value="1"/>
</dbReference>